<evidence type="ECO:0000256" key="1">
    <source>
        <dbReference type="ARBA" id="ARBA00004123"/>
    </source>
</evidence>
<dbReference type="InterPro" id="IPR006551">
    <property type="entry name" value="Polynucleotide_phosphatase"/>
</dbReference>
<dbReference type="GO" id="GO:0006281">
    <property type="term" value="P:DNA repair"/>
    <property type="evidence" value="ECO:0007669"/>
    <property type="project" value="UniProtKB-KW"/>
</dbReference>
<keyword evidence="9" id="KW-1185">Reference proteome</keyword>
<reference evidence="8 9" key="1">
    <citation type="submission" date="2015-04" db="EMBL/GenBank/DDBJ databases">
        <authorList>
            <person name="Syromyatnikov M.Y."/>
            <person name="Popov V.N."/>
        </authorList>
    </citation>
    <scope>NUCLEOTIDE SEQUENCE [LARGE SCALE GENOMIC DNA]</scope>
</reference>
<dbReference type="OrthoDB" id="19045at2759"/>
<dbReference type="SUPFAM" id="SSF49879">
    <property type="entry name" value="SMAD/FHA domain"/>
    <property type="match status" value="1"/>
</dbReference>
<dbReference type="InterPro" id="IPR027417">
    <property type="entry name" value="P-loop_NTPase"/>
</dbReference>
<dbReference type="GO" id="GO:0046404">
    <property type="term" value="F:ATP-dependent polydeoxyribonucleotide 5'-hydroxyl-kinase activity"/>
    <property type="evidence" value="ECO:0007669"/>
    <property type="project" value="InterPro"/>
</dbReference>
<keyword evidence="2" id="KW-0227">DNA damage</keyword>
<evidence type="ECO:0000256" key="4">
    <source>
        <dbReference type="ARBA" id="ARBA00023204"/>
    </source>
</evidence>
<dbReference type="PROSITE" id="PS50006">
    <property type="entry name" value="FHA_DOMAIN"/>
    <property type="match status" value="1"/>
</dbReference>
<dbReference type="CDD" id="cd22671">
    <property type="entry name" value="FHA_APTX-like"/>
    <property type="match status" value="1"/>
</dbReference>
<dbReference type="InterPro" id="IPR008984">
    <property type="entry name" value="SMAD_FHA_dom_sf"/>
</dbReference>
<feature type="domain" description="FHA" evidence="7">
    <location>
        <begin position="10"/>
        <end position="77"/>
    </location>
</feature>
<dbReference type="InterPro" id="IPR006550">
    <property type="entry name" value="PNKP"/>
</dbReference>
<dbReference type="Gene3D" id="3.40.50.300">
    <property type="entry name" value="P-loop containing nucleotide triphosphate hydrolases"/>
    <property type="match status" value="1"/>
</dbReference>
<dbReference type="GO" id="GO:0003690">
    <property type="term" value="F:double-stranded DNA binding"/>
    <property type="evidence" value="ECO:0007669"/>
    <property type="project" value="TreeGrafter"/>
</dbReference>
<dbReference type="Pfam" id="PF13671">
    <property type="entry name" value="AAA_33"/>
    <property type="match status" value="1"/>
</dbReference>
<accession>A0A1J1IQN6</accession>
<feature type="compositionally biased region" description="Polar residues" evidence="6">
    <location>
        <begin position="106"/>
        <end position="116"/>
    </location>
</feature>
<dbReference type="NCBIfam" id="TIGR01664">
    <property type="entry name" value="DNA-3'-Pase"/>
    <property type="match status" value="1"/>
</dbReference>
<dbReference type="Pfam" id="PF08645">
    <property type="entry name" value="PNK3P"/>
    <property type="match status" value="1"/>
</dbReference>
<evidence type="ECO:0000256" key="2">
    <source>
        <dbReference type="ARBA" id="ARBA00022763"/>
    </source>
</evidence>
<dbReference type="NCBIfam" id="TIGR01663">
    <property type="entry name" value="PNK-3'Pase"/>
    <property type="match status" value="1"/>
</dbReference>
<gene>
    <name evidence="8" type="ORF">CLUMA_CG015864</name>
</gene>
<dbReference type="Gene3D" id="2.60.200.20">
    <property type="match status" value="1"/>
</dbReference>
<dbReference type="PANTHER" id="PTHR12083">
    <property type="entry name" value="BIFUNCTIONAL POLYNUCLEOTIDE PHOSPHATASE/KINASE"/>
    <property type="match status" value="1"/>
</dbReference>
<keyword evidence="4" id="KW-0234">DNA repair</keyword>
<evidence type="ECO:0000256" key="5">
    <source>
        <dbReference type="ARBA" id="ARBA00023242"/>
    </source>
</evidence>
<evidence type="ECO:0000313" key="9">
    <source>
        <dbReference type="Proteomes" id="UP000183832"/>
    </source>
</evidence>
<dbReference type="FunFam" id="3.40.50.300:FF:000737">
    <property type="entry name" value="Bifunctional polynucleotide phosphatase/kinase"/>
    <property type="match status" value="1"/>
</dbReference>
<dbReference type="GO" id="GO:0005634">
    <property type="term" value="C:nucleus"/>
    <property type="evidence" value="ECO:0007669"/>
    <property type="project" value="UniProtKB-SubCell"/>
</dbReference>
<evidence type="ECO:0000313" key="8">
    <source>
        <dbReference type="EMBL" id="CRL02547.1"/>
    </source>
</evidence>
<dbReference type="InterPro" id="IPR006549">
    <property type="entry name" value="HAD-SF_hydro_IIIA"/>
</dbReference>
<dbReference type="InterPro" id="IPR000253">
    <property type="entry name" value="FHA_dom"/>
</dbReference>
<name>A0A1J1IQN6_9DIPT</name>
<dbReference type="EMBL" id="CVRI01000058">
    <property type="protein sequence ID" value="CRL02547.1"/>
    <property type="molecule type" value="Genomic_DNA"/>
</dbReference>
<dbReference type="InterPro" id="IPR013954">
    <property type="entry name" value="PNK3P"/>
</dbReference>
<dbReference type="InterPro" id="IPR023214">
    <property type="entry name" value="HAD_sf"/>
</dbReference>
<dbReference type="InterPro" id="IPR036412">
    <property type="entry name" value="HAD-like_sf"/>
</dbReference>
<keyword evidence="3" id="KW-0378">Hydrolase</keyword>
<dbReference type="STRING" id="568069.A0A1J1IQN6"/>
<dbReference type="SUPFAM" id="SSF56784">
    <property type="entry name" value="HAD-like"/>
    <property type="match status" value="1"/>
</dbReference>
<dbReference type="FunFam" id="3.40.50.1000:FF:000078">
    <property type="entry name" value="Bifunctional polynucleotide phosphatase/kinase"/>
    <property type="match status" value="1"/>
</dbReference>
<dbReference type="Gene3D" id="3.40.50.1000">
    <property type="entry name" value="HAD superfamily/HAD-like"/>
    <property type="match status" value="1"/>
</dbReference>
<proteinExistence type="predicted"/>
<dbReference type="GO" id="GO:0046403">
    <property type="term" value="F:polynucleotide 3'-phosphatase activity"/>
    <property type="evidence" value="ECO:0007669"/>
    <property type="project" value="InterPro"/>
</dbReference>
<dbReference type="Pfam" id="PF17913">
    <property type="entry name" value="FHA_2"/>
    <property type="match status" value="1"/>
</dbReference>
<comment type="subcellular location">
    <subcellularLocation>
        <location evidence="1">Nucleus</location>
    </subcellularLocation>
</comment>
<evidence type="ECO:0000259" key="7">
    <source>
        <dbReference type="PROSITE" id="PS50006"/>
    </source>
</evidence>
<dbReference type="AlphaFoldDB" id="A0A1J1IQN6"/>
<evidence type="ECO:0000256" key="6">
    <source>
        <dbReference type="SAM" id="MobiDB-lite"/>
    </source>
</evidence>
<protein>
    <submittedName>
        <fullName evidence="8">CLUMA_CG015864, isoform A</fullName>
    </submittedName>
</protein>
<feature type="region of interest" description="Disordered" evidence="6">
    <location>
        <begin position="106"/>
        <end position="135"/>
    </location>
</feature>
<dbReference type="PANTHER" id="PTHR12083:SF9">
    <property type="entry name" value="BIFUNCTIONAL POLYNUCLEOTIDE PHOSPHATASE_KINASE"/>
    <property type="match status" value="1"/>
</dbReference>
<organism evidence="8 9">
    <name type="scientific">Clunio marinus</name>
    <dbReference type="NCBI Taxonomy" id="568069"/>
    <lineage>
        <taxon>Eukaryota</taxon>
        <taxon>Metazoa</taxon>
        <taxon>Ecdysozoa</taxon>
        <taxon>Arthropoda</taxon>
        <taxon>Hexapoda</taxon>
        <taxon>Insecta</taxon>
        <taxon>Pterygota</taxon>
        <taxon>Neoptera</taxon>
        <taxon>Endopterygota</taxon>
        <taxon>Diptera</taxon>
        <taxon>Nematocera</taxon>
        <taxon>Chironomoidea</taxon>
        <taxon>Chironomidae</taxon>
        <taxon>Clunio</taxon>
    </lineage>
</organism>
<keyword evidence="5" id="KW-0539">Nucleus</keyword>
<evidence type="ECO:0000256" key="3">
    <source>
        <dbReference type="ARBA" id="ARBA00022801"/>
    </source>
</evidence>
<dbReference type="Proteomes" id="UP000183832">
    <property type="component" value="Unassembled WGS sequence"/>
</dbReference>
<sequence length="517" mass="59037">MNQKCILRNLKIGEARNLPDIIIAGSEKKTIGRSMETMIESSFVSREHLVIKPKFDDSIVLIRFVGKSPATLNGFVMNPDEAYEAVEGDMINLVFNSDFQYEVTFPSSTSNGSTKRPSQEELLKSNNKQVKSEKDSWDSIENGKCIIFTSKLADGRSKIAAYDMDNTIIKTISGNVFPKNIDDWQLNYNNITKKLKSLHDNGFKIVIFTNQRGIETGQTTVDDMKRKLALIQQRLEVPCQFFMATGSTIFRKPRIGMWEALETSFNDGIKIDRSQSFYVGDAAGRPEVKITKRKKDHSCADRLFAINIGLSFYTPEEHFLNAKDTPKHWNRPQFNPTLVTNENGNLIEPANTKHTSDELEIILLVGFPGSGKSFFCREYLKKAGYEIINRDTLNTAQKCIAAIESSIKLKKSCVIDNTNPDPISRKRFIDEARKHGIPIRCFILNVTYDQAKHNNIFRALTGSDHQKINEMVFNIYKKKYVEPNIKEGFADILKVNFIPKFKDIEQEKLYKMYLVEK</sequence>
<dbReference type="InterPro" id="IPR041388">
    <property type="entry name" value="FHA_2"/>
</dbReference>
<dbReference type="CDD" id="cd01625">
    <property type="entry name" value="HAD_PNP"/>
    <property type="match status" value="1"/>
</dbReference>
<dbReference type="SUPFAM" id="SSF52540">
    <property type="entry name" value="P-loop containing nucleoside triphosphate hydrolases"/>
    <property type="match status" value="1"/>
</dbReference>
<dbReference type="NCBIfam" id="TIGR01662">
    <property type="entry name" value="HAD-SF-IIIA"/>
    <property type="match status" value="1"/>
</dbReference>